<evidence type="ECO:0000313" key="2">
    <source>
        <dbReference type="EnsemblMetazoa" id="XP_038067967.1"/>
    </source>
</evidence>
<dbReference type="RefSeq" id="XP_038067967.1">
    <property type="nucleotide sequence ID" value="XM_038212039.1"/>
</dbReference>
<dbReference type="OMA" id="FRYIHAV"/>
<evidence type="ECO:0000313" key="3">
    <source>
        <dbReference type="Proteomes" id="UP000887568"/>
    </source>
</evidence>
<organism evidence="2 3">
    <name type="scientific">Patiria miniata</name>
    <name type="common">Bat star</name>
    <name type="synonym">Asterina miniata</name>
    <dbReference type="NCBI Taxonomy" id="46514"/>
    <lineage>
        <taxon>Eukaryota</taxon>
        <taxon>Metazoa</taxon>
        <taxon>Echinodermata</taxon>
        <taxon>Eleutherozoa</taxon>
        <taxon>Asterozoa</taxon>
        <taxon>Asteroidea</taxon>
        <taxon>Valvatacea</taxon>
        <taxon>Valvatida</taxon>
        <taxon>Asterinidae</taxon>
        <taxon>Patiria</taxon>
    </lineage>
</organism>
<feature type="compositionally biased region" description="Low complexity" evidence="1">
    <location>
        <begin position="474"/>
        <end position="492"/>
    </location>
</feature>
<proteinExistence type="predicted"/>
<keyword evidence="3" id="KW-1185">Reference proteome</keyword>
<feature type="compositionally biased region" description="Acidic residues" evidence="1">
    <location>
        <begin position="216"/>
        <end position="230"/>
    </location>
</feature>
<reference evidence="2" key="1">
    <citation type="submission" date="2022-11" db="UniProtKB">
        <authorList>
            <consortium name="EnsemblMetazoa"/>
        </authorList>
    </citation>
    <scope>IDENTIFICATION</scope>
</reference>
<feature type="region of interest" description="Disordered" evidence="1">
    <location>
        <begin position="453"/>
        <end position="492"/>
    </location>
</feature>
<dbReference type="PANTHER" id="PTHR34415:SF1">
    <property type="entry name" value="INTEGRASE CATALYTIC DOMAIN-CONTAINING PROTEIN"/>
    <property type="match status" value="1"/>
</dbReference>
<dbReference type="GeneID" id="119737587"/>
<sequence>MSGPGPSGGQEQQNRLKILEDLQQQKKRLQMQTGAPGAPLPAQARAKEAPGGQNRGPTDARNLDQRQRQALQMMMTMAATLQGGGEERAGQAPVIDETSQHPVGGANDLQAGANVAVGGVNDRVGGVNDPPGGTIDPPGGDSDPVGGANQLMGGANEEMGGASVPMGGANDPMGGANDPMGGANDPMGGATDPMGGANDPTGGASHPMGGANDADGGADDPEDGAVDNDPDVELKKARDFDCGCRSVSNKACVRQFTAEEIVRIRLDLRELTGGEKDLILLGIFHTAMNTSKNIQTKGRKRNEVKERTRTRSTYTVHSKRVCATAFRYLHAISKNKLTAVQRWYREHGLTPRRKRSGGRKESKRTLKFEDTSRLVQFIKNFAEEHALAFPGRTQGSKTADRRVLPSTLTKSGIWRNYYSPCMQALGFRAAQLSTFRKLWQQLCPNIVFKKTAKKEKPANPAASKPRLMKRPNQATAPSVSSTSFTFTTDSWH</sequence>
<dbReference type="AlphaFoldDB" id="A0A914AW35"/>
<feature type="region of interest" description="Disordered" evidence="1">
    <location>
        <begin position="23"/>
        <end position="67"/>
    </location>
</feature>
<dbReference type="PANTHER" id="PTHR34415">
    <property type="entry name" value="INTEGRASE CATALYTIC DOMAIN-CONTAINING PROTEIN"/>
    <property type="match status" value="1"/>
</dbReference>
<name>A0A914AW35_PATMI</name>
<dbReference type="OrthoDB" id="5980730at2759"/>
<feature type="compositionally biased region" description="Low complexity" evidence="1">
    <location>
        <begin position="125"/>
        <end position="147"/>
    </location>
</feature>
<accession>A0A914AW35</accession>
<dbReference type="Proteomes" id="UP000887568">
    <property type="component" value="Unplaced"/>
</dbReference>
<protein>
    <submittedName>
        <fullName evidence="2">Uncharacterized protein</fullName>
    </submittedName>
</protein>
<feature type="region of interest" description="Disordered" evidence="1">
    <location>
        <begin position="125"/>
        <end position="230"/>
    </location>
</feature>
<evidence type="ECO:0000256" key="1">
    <source>
        <dbReference type="SAM" id="MobiDB-lite"/>
    </source>
</evidence>
<dbReference type="EnsemblMetazoa" id="XM_038212039.1">
    <property type="protein sequence ID" value="XP_038067967.1"/>
    <property type="gene ID" value="LOC119737587"/>
</dbReference>